<dbReference type="EMBL" id="NBNE01002599">
    <property type="protein sequence ID" value="OWZ09986.1"/>
    <property type="molecule type" value="Genomic_DNA"/>
</dbReference>
<evidence type="ECO:0000256" key="1">
    <source>
        <dbReference type="ARBA" id="ARBA00022605"/>
    </source>
</evidence>
<dbReference type="GO" id="GO:0004066">
    <property type="term" value="F:asparagine synthase (glutamine-hydrolyzing) activity"/>
    <property type="evidence" value="ECO:0007669"/>
    <property type="project" value="InterPro"/>
</dbReference>
<evidence type="ECO:0000313" key="6">
    <source>
        <dbReference type="Proteomes" id="UP000198211"/>
    </source>
</evidence>
<protein>
    <submittedName>
        <fullName evidence="5">Asparagine synthetase</fullName>
    </submittedName>
</protein>
<keyword evidence="1" id="KW-0028">Amino-acid biosynthesis</keyword>
<dbReference type="CDD" id="cd01991">
    <property type="entry name" value="Asn_synthase_B_C"/>
    <property type="match status" value="2"/>
</dbReference>
<dbReference type="Gene3D" id="3.40.50.620">
    <property type="entry name" value="HUPs"/>
    <property type="match status" value="2"/>
</dbReference>
<keyword evidence="6" id="KW-1185">Reference proteome</keyword>
<proteinExistence type="predicted"/>
<dbReference type="Proteomes" id="UP000198211">
    <property type="component" value="Unassembled WGS sequence"/>
</dbReference>
<dbReference type="STRING" id="4795.A0A225VX14"/>
<dbReference type="InterPro" id="IPR001962">
    <property type="entry name" value="Asn_synthase"/>
</dbReference>
<accession>A0A225VX14</accession>
<dbReference type="GO" id="GO:0006529">
    <property type="term" value="P:asparagine biosynthetic process"/>
    <property type="evidence" value="ECO:0007669"/>
    <property type="project" value="UniProtKB-KW"/>
</dbReference>
<dbReference type="InterPro" id="IPR051857">
    <property type="entry name" value="Asn_synthetase_domain"/>
</dbReference>
<evidence type="ECO:0000259" key="4">
    <source>
        <dbReference type="Pfam" id="PF00733"/>
    </source>
</evidence>
<evidence type="ECO:0000256" key="3">
    <source>
        <dbReference type="ARBA" id="ARBA00022962"/>
    </source>
</evidence>
<feature type="domain" description="Asparagine synthetase" evidence="4">
    <location>
        <begin position="297"/>
        <end position="379"/>
    </location>
</feature>
<dbReference type="OrthoDB" id="10252281at2759"/>
<dbReference type="Pfam" id="PF00733">
    <property type="entry name" value="Asn_synthase"/>
    <property type="match status" value="1"/>
</dbReference>
<evidence type="ECO:0000313" key="5">
    <source>
        <dbReference type="EMBL" id="OWZ09986.1"/>
    </source>
</evidence>
<dbReference type="SUPFAM" id="SSF52402">
    <property type="entry name" value="Adenine nucleotide alpha hydrolases-like"/>
    <property type="match status" value="1"/>
</dbReference>
<dbReference type="InterPro" id="IPR014729">
    <property type="entry name" value="Rossmann-like_a/b/a_fold"/>
</dbReference>
<reference evidence="6" key="1">
    <citation type="submission" date="2017-03" db="EMBL/GenBank/DDBJ databases">
        <title>Phytopthora megakarya and P. palmivora, two closely related causual agents of cacao black pod achieved similar genome size and gene model numbers by different mechanisms.</title>
        <authorList>
            <person name="Ali S."/>
            <person name="Shao J."/>
            <person name="Larry D.J."/>
            <person name="Kronmiller B."/>
            <person name="Shen D."/>
            <person name="Strem M.D."/>
            <person name="Melnick R.L."/>
            <person name="Guiltinan M.J."/>
            <person name="Tyler B.M."/>
            <person name="Meinhardt L.W."/>
            <person name="Bailey B.A."/>
        </authorList>
    </citation>
    <scope>NUCLEOTIDE SEQUENCE [LARGE SCALE GENOMIC DNA]</scope>
    <source>
        <strain evidence="6">zdho120</strain>
    </source>
</reference>
<dbReference type="AlphaFoldDB" id="A0A225VX14"/>
<keyword evidence="2" id="KW-0061">Asparagine biosynthesis</keyword>
<comment type="caution">
    <text evidence="5">The sequence shown here is derived from an EMBL/GenBank/DDBJ whole genome shotgun (WGS) entry which is preliminary data.</text>
</comment>
<feature type="non-terminal residue" evidence="5">
    <location>
        <position position="1"/>
    </location>
</feature>
<evidence type="ECO:0000256" key="2">
    <source>
        <dbReference type="ARBA" id="ARBA00022888"/>
    </source>
</evidence>
<organism evidence="5 6">
    <name type="scientific">Phytophthora megakarya</name>
    <dbReference type="NCBI Taxonomy" id="4795"/>
    <lineage>
        <taxon>Eukaryota</taxon>
        <taxon>Sar</taxon>
        <taxon>Stramenopiles</taxon>
        <taxon>Oomycota</taxon>
        <taxon>Peronosporomycetes</taxon>
        <taxon>Peronosporales</taxon>
        <taxon>Peronosporaceae</taxon>
        <taxon>Phytophthora</taxon>
    </lineage>
</organism>
<name>A0A225VX14_9STRA</name>
<dbReference type="PANTHER" id="PTHR45937:SF1">
    <property type="entry name" value="ASPARAGINE SYNTHETASE DOMAIN-CONTAINING PROTEIN 1"/>
    <property type="match status" value="1"/>
</dbReference>
<keyword evidence="3" id="KW-0315">Glutamine amidotransferase</keyword>
<sequence length="442" mass="48877">PVDLLTVCFDENSNFASPDRLAAELAHAELCELFPSRQWNLVKINIQRSELSRHQREVQRLMAPCDTHMDFNIGAAFWFLSRGRGQMKTTAQTTSSATLDELNAFLKPKRGDLRELETEVAALSVFGDQTADEDVLLCPVNRCGRKRKTGCVVGICKSCCLKMQRAVEKLMSDCADHREAEGCRAKLISMGVQSEALDLLLDLLKSKQQERLDDSPSIEPTLSCRLISMGVQSETLDLLLDLLKSKQKERLDDSPAIEPTISCRVHRTKQVQNGKTTQSPSAAKCTPSTSCDYETRARVVLVGIGADEQLAGYGRHRTTLINGGEEAMRAELQMDLSRIWKRNLGRDDRCIASHGREARFPFLDENVVSTIATFPVSSLCDAELPRGVGDKRALRLVAKSLGLRSCAGLAKRAIQFGSRIAKVSNSGSNRQTQGMNKFSSVE</sequence>
<gene>
    <name evidence="5" type="ORF">PHMEG_00017230</name>
</gene>
<dbReference type="PANTHER" id="PTHR45937">
    <property type="entry name" value="ASPARAGINE SYNTHETASE DOMAIN-CONTAINING PROTEIN 1"/>
    <property type="match status" value="1"/>
</dbReference>